<dbReference type="InterPro" id="IPR036915">
    <property type="entry name" value="Cyclin-like_sf"/>
</dbReference>
<dbReference type="Gene3D" id="1.10.472.10">
    <property type="entry name" value="Cyclin-like"/>
    <property type="match status" value="1"/>
</dbReference>
<dbReference type="GO" id="GO:0097550">
    <property type="term" value="C:transcription preinitiation complex"/>
    <property type="evidence" value="ECO:0007669"/>
    <property type="project" value="TreeGrafter"/>
</dbReference>
<dbReference type="AlphaFoldDB" id="A0A835XP00"/>
<dbReference type="Pfam" id="PF00382">
    <property type="entry name" value="TFIIB"/>
    <property type="match status" value="1"/>
</dbReference>
<dbReference type="InterPro" id="IPR000812">
    <property type="entry name" value="TFIIB"/>
</dbReference>
<feature type="compositionally biased region" description="Low complexity" evidence="3">
    <location>
        <begin position="341"/>
        <end position="355"/>
    </location>
</feature>
<dbReference type="GO" id="GO:0070897">
    <property type="term" value="P:transcription preinitiation complex assembly"/>
    <property type="evidence" value="ECO:0007669"/>
    <property type="project" value="InterPro"/>
</dbReference>
<dbReference type="SUPFAM" id="SSF47954">
    <property type="entry name" value="Cyclin-like"/>
    <property type="match status" value="1"/>
</dbReference>
<keyword evidence="1" id="KW-0805">Transcription regulation</keyword>
<evidence type="ECO:0000259" key="4">
    <source>
        <dbReference type="Pfam" id="PF00382"/>
    </source>
</evidence>
<evidence type="ECO:0000313" key="6">
    <source>
        <dbReference type="Proteomes" id="UP000612055"/>
    </source>
</evidence>
<dbReference type="GO" id="GO:0017025">
    <property type="term" value="F:TBP-class protein binding"/>
    <property type="evidence" value="ECO:0007669"/>
    <property type="project" value="InterPro"/>
</dbReference>
<gene>
    <name evidence="5" type="ORF">HYH03_017566</name>
</gene>
<feature type="domain" description="Transcription factor TFIIB cyclin-like" evidence="4">
    <location>
        <begin position="65"/>
        <end position="152"/>
    </location>
</feature>
<dbReference type="EMBL" id="JAEHOE010000172">
    <property type="protein sequence ID" value="KAG2483559.1"/>
    <property type="molecule type" value="Genomic_DNA"/>
</dbReference>
<dbReference type="Proteomes" id="UP000612055">
    <property type="component" value="Unassembled WGS sequence"/>
</dbReference>
<accession>A0A835XP00</accession>
<dbReference type="PANTHER" id="PTHR11618:SF13">
    <property type="entry name" value="TRANSCRIPTION INITIATION FACTOR IIB"/>
    <property type="match status" value="1"/>
</dbReference>
<dbReference type="InterPro" id="IPR013150">
    <property type="entry name" value="TFIIB_cyclin"/>
</dbReference>
<evidence type="ECO:0000256" key="3">
    <source>
        <dbReference type="SAM" id="MobiDB-lite"/>
    </source>
</evidence>
<protein>
    <recommendedName>
        <fullName evidence="4">Transcription factor TFIIB cyclin-like domain-containing protein</fullName>
    </recommendedName>
</protein>
<comment type="caution">
    <text evidence="5">The sequence shown here is derived from an EMBL/GenBank/DDBJ whole genome shotgun (WGS) entry which is preliminary data.</text>
</comment>
<reference evidence="5" key="1">
    <citation type="journal article" date="2020" name="bioRxiv">
        <title>Comparative genomics of Chlamydomonas.</title>
        <authorList>
            <person name="Craig R.J."/>
            <person name="Hasan A.R."/>
            <person name="Ness R.W."/>
            <person name="Keightley P.D."/>
        </authorList>
    </citation>
    <scope>NUCLEOTIDE SEQUENCE</scope>
    <source>
        <strain evidence="5">CCAP 11/70</strain>
    </source>
</reference>
<evidence type="ECO:0000256" key="1">
    <source>
        <dbReference type="ARBA" id="ARBA00023015"/>
    </source>
</evidence>
<dbReference type="GO" id="GO:0005634">
    <property type="term" value="C:nucleus"/>
    <property type="evidence" value="ECO:0007669"/>
    <property type="project" value="TreeGrafter"/>
</dbReference>
<evidence type="ECO:0000313" key="5">
    <source>
        <dbReference type="EMBL" id="KAG2483559.1"/>
    </source>
</evidence>
<keyword evidence="2" id="KW-0804">Transcription</keyword>
<dbReference type="PANTHER" id="PTHR11618">
    <property type="entry name" value="TRANSCRIPTION INITIATION FACTOR IIB-RELATED"/>
    <property type="match status" value="1"/>
</dbReference>
<dbReference type="OrthoDB" id="25790at2759"/>
<keyword evidence="6" id="KW-1185">Reference proteome</keyword>
<evidence type="ECO:0000256" key="2">
    <source>
        <dbReference type="ARBA" id="ARBA00023163"/>
    </source>
</evidence>
<feature type="region of interest" description="Disordered" evidence="3">
    <location>
        <begin position="335"/>
        <end position="361"/>
    </location>
</feature>
<dbReference type="PRINTS" id="PR00685">
    <property type="entry name" value="TIFACTORIIB"/>
</dbReference>
<organism evidence="5 6">
    <name type="scientific">Edaphochlamys debaryana</name>
    <dbReference type="NCBI Taxonomy" id="47281"/>
    <lineage>
        <taxon>Eukaryota</taxon>
        <taxon>Viridiplantae</taxon>
        <taxon>Chlorophyta</taxon>
        <taxon>core chlorophytes</taxon>
        <taxon>Chlorophyceae</taxon>
        <taxon>CS clade</taxon>
        <taxon>Chlamydomonadales</taxon>
        <taxon>Chlamydomonadales incertae sedis</taxon>
        <taxon>Edaphochlamys</taxon>
    </lineage>
</organism>
<dbReference type="Gene3D" id="1.10.472.170">
    <property type="match status" value="1"/>
</dbReference>
<proteinExistence type="predicted"/>
<sequence>MSRLIDDRAEWRTFADQEGLDPSRVGQALHPLLSNLDTTIGWERNDGGLSKAVNRAQARISNPDRKLVAAFREIGLKATLVRANADVEYRACEMYKAVVEGKKFKPQSNEVLFSACLFQACRQGGQARTFRDFEALGVSVKQLGSCVKKLQEALKADVPHRGPAPAAPPAAPPLALAAPAALAPPLTLTTPTALVPPLEQATPEVAKLAAKYGIDLRLEFKLRKVAEDIARASKPQDRSMPWDGRAPSTVASAVVFITMTMAEIKRDREQGPQGGAGAGAPRAVKALASEALARVSLVSQVTKPTIRAAYKDLFPYIPDLLPKGWATPEEIARMPNPDGRATAAACPQPQQAAAPTPAPAAPPAAAAWAQHAPQAVGAAALEAVLQLCGYRS</sequence>
<name>A0A835XP00_9CHLO</name>